<evidence type="ECO:0000313" key="2">
    <source>
        <dbReference type="Proteomes" id="UP000811844"/>
    </source>
</evidence>
<sequence length="95" mass="10654">MSLFSRAKIKIKIKTKARDKCKNKPIMPNTNSIDVVLLACKSTVLGNVRLLAKRIQSKSNLALIQKPLIIKLNVLRLIGKAGDYKWAVLGDKQRI</sequence>
<protein>
    <submittedName>
        <fullName evidence="1">Uncharacterized protein</fullName>
    </submittedName>
</protein>
<dbReference type="RefSeq" id="WP_153663269.1">
    <property type="nucleotide sequence ID" value="NZ_JAAIKR010000002.1"/>
</dbReference>
<dbReference type="Proteomes" id="UP000811844">
    <property type="component" value="Unassembled WGS sequence"/>
</dbReference>
<keyword evidence="2" id="KW-1185">Reference proteome</keyword>
<reference evidence="1 2" key="1">
    <citation type="submission" date="2020-02" db="EMBL/GenBank/DDBJ databases">
        <title>Shewanella WXL01 sp. nov., a marine bacterium isolated from green algae in Luhuitou Fringing Reef (Northern South China Sea).</title>
        <authorList>
            <person name="Wang X."/>
        </authorList>
    </citation>
    <scope>NUCLEOTIDE SEQUENCE [LARGE SCALE GENOMIC DNA]</scope>
    <source>
        <strain evidence="1 2">MCCC 1A01895</strain>
    </source>
</reference>
<organism evidence="1 2">
    <name type="scientific">Shewanella intestini</name>
    <dbReference type="NCBI Taxonomy" id="2017544"/>
    <lineage>
        <taxon>Bacteria</taxon>
        <taxon>Pseudomonadati</taxon>
        <taxon>Pseudomonadota</taxon>
        <taxon>Gammaproteobacteria</taxon>
        <taxon>Alteromonadales</taxon>
        <taxon>Shewanellaceae</taxon>
        <taxon>Shewanella</taxon>
    </lineage>
</organism>
<dbReference type="EMBL" id="JAAIKR010000002">
    <property type="protein sequence ID" value="MBR9727139.1"/>
    <property type="molecule type" value="Genomic_DNA"/>
</dbReference>
<gene>
    <name evidence="1" type="ORF">G3R48_03895</name>
</gene>
<accession>A0ABS5I0C7</accession>
<comment type="caution">
    <text evidence="1">The sequence shown here is derived from an EMBL/GenBank/DDBJ whole genome shotgun (WGS) entry which is preliminary data.</text>
</comment>
<name>A0ABS5I0C7_9GAMM</name>
<proteinExistence type="predicted"/>
<evidence type="ECO:0000313" key="1">
    <source>
        <dbReference type="EMBL" id="MBR9727139.1"/>
    </source>
</evidence>